<dbReference type="Pfam" id="PF07508">
    <property type="entry name" value="Recombinase"/>
    <property type="match status" value="1"/>
</dbReference>
<dbReference type="SMART" id="SM00857">
    <property type="entry name" value="Resolvase"/>
    <property type="match status" value="1"/>
</dbReference>
<dbReference type="PANTHER" id="PTHR30461">
    <property type="entry name" value="DNA-INVERTASE FROM LAMBDOID PROPHAGE"/>
    <property type="match status" value="1"/>
</dbReference>
<dbReference type="InterPro" id="IPR011109">
    <property type="entry name" value="DNA_bind_recombinase_dom"/>
</dbReference>
<protein>
    <submittedName>
        <fullName evidence="2">Recombinase family protein</fullName>
    </submittedName>
</protein>
<gene>
    <name evidence="2" type="ORF">ACERK3_18655</name>
</gene>
<name>A0ABV4UBG0_9BACT</name>
<feature type="domain" description="Recombinase" evidence="1">
    <location>
        <begin position="178"/>
        <end position="320"/>
    </location>
</feature>
<dbReference type="InterPro" id="IPR038109">
    <property type="entry name" value="DNA_bind_recomb_sf"/>
</dbReference>
<dbReference type="PANTHER" id="PTHR30461:SF23">
    <property type="entry name" value="DNA RECOMBINASE-RELATED"/>
    <property type="match status" value="1"/>
</dbReference>
<dbReference type="RefSeq" id="WP_425347217.1">
    <property type="nucleotide sequence ID" value="NZ_JBGUBD010000018.1"/>
</dbReference>
<dbReference type="InterPro" id="IPR050639">
    <property type="entry name" value="SSR_resolvase"/>
</dbReference>
<dbReference type="Gene3D" id="3.40.50.1390">
    <property type="entry name" value="Resolvase, N-terminal catalytic domain"/>
    <property type="match status" value="1"/>
</dbReference>
<evidence type="ECO:0000313" key="2">
    <source>
        <dbReference type="EMBL" id="MFA9480299.1"/>
    </source>
</evidence>
<dbReference type="Pfam" id="PF00239">
    <property type="entry name" value="Resolvase"/>
    <property type="match status" value="1"/>
</dbReference>
<sequence>MTTNTTLMLLVVGMAARINRPKRGAIYARHSTGFQKSVPDQVRECLAWAQANGITVAEDMIFRDEGISGRSDKRPGLEALITALEQNQVDVVIVLQTNRLYRKLYAILRFVAEQIVDCKKRLVFVSQAIDTDEDGERWEYLLPVLGLIDSLRSKMSKANIQSAHKGLHKSRRQWGTRTFGYRGRPVEGVMTNRGRPAQTWAIDETESQWVRRIYDWFVRHELSVEEIARRLNRELAPLSPKCVTGQWTRQAVMGVLKNPRYVGRWPYGAEETIWQNRASYGRQVAREMPLDLQVFDDLRLIDDATWAAALQHWYAAHDQPMPDGRVRRSQLTQKRLMPTKAEDPQVIEKVMRLFEGGVLYGEIAAKLGLGRNTITKIIRAWHEAQGRAVPDGRGRRKQLTRLSRT</sequence>
<dbReference type="InterPro" id="IPR036162">
    <property type="entry name" value="Resolvase-like_N_sf"/>
</dbReference>
<dbReference type="PROSITE" id="PS51737">
    <property type="entry name" value="RECOMBINASE_DNA_BIND"/>
    <property type="match status" value="1"/>
</dbReference>
<dbReference type="CDD" id="cd00338">
    <property type="entry name" value="Ser_Recombinase"/>
    <property type="match status" value="1"/>
</dbReference>
<dbReference type="Proteomes" id="UP001575105">
    <property type="component" value="Unassembled WGS sequence"/>
</dbReference>
<accession>A0ABV4UBG0</accession>
<dbReference type="Gene3D" id="3.90.1750.20">
    <property type="entry name" value="Putative Large Serine Recombinase, Chain B, Domain 2"/>
    <property type="match status" value="1"/>
</dbReference>
<evidence type="ECO:0000259" key="1">
    <source>
        <dbReference type="PROSITE" id="PS51737"/>
    </source>
</evidence>
<comment type="caution">
    <text evidence="2">The sequence shown here is derived from an EMBL/GenBank/DDBJ whole genome shotgun (WGS) entry which is preliminary data.</text>
</comment>
<keyword evidence="3" id="KW-1185">Reference proteome</keyword>
<dbReference type="SUPFAM" id="SSF53041">
    <property type="entry name" value="Resolvase-like"/>
    <property type="match status" value="1"/>
</dbReference>
<dbReference type="EMBL" id="JBGUBD010000018">
    <property type="protein sequence ID" value="MFA9480299.1"/>
    <property type="molecule type" value="Genomic_DNA"/>
</dbReference>
<organism evidence="2 3">
    <name type="scientific">Natronomicrosphaera hydrolytica</name>
    <dbReference type="NCBI Taxonomy" id="3242702"/>
    <lineage>
        <taxon>Bacteria</taxon>
        <taxon>Pseudomonadati</taxon>
        <taxon>Planctomycetota</taxon>
        <taxon>Phycisphaerae</taxon>
        <taxon>Phycisphaerales</taxon>
        <taxon>Phycisphaeraceae</taxon>
        <taxon>Natronomicrosphaera</taxon>
    </lineage>
</organism>
<dbReference type="InterPro" id="IPR006119">
    <property type="entry name" value="Resolv_N"/>
</dbReference>
<proteinExistence type="predicted"/>
<reference evidence="2 3" key="1">
    <citation type="submission" date="2024-08" db="EMBL/GenBank/DDBJ databases">
        <title>Whole-genome sequencing of halo(alkali)philic microorganisms from hypersaline lakes.</title>
        <authorList>
            <person name="Sorokin D.Y."/>
            <person name="Merkel A.Y."/>
            <person name="Messina E."/>
            <person name="Yakimov M."/>
        </authorList>
    </citation>
    <scope>NUCLEOTIDE SEQUENCE [LARGE SCALE GENOMIC DNA]</scope>
    <source>
        <strain evidence="2 3">AB-hyl4</strain>
    </source>
</reference>
<evidence type="ECO:0000313" key="3">
    <source>
        <dbReference type="Proteomes" id="UP001575105"/>
    </source>
</evidence>